<dbReference type="Gene3D" id="3.40.50.1820">
    <property type="entry name" value="alpha/beta hydrolase"/>
    <property type="match status" value="1"/>
</dbReference>
<protein>
    <recommendedName>
        <fullName evidence="1">AB hydrolase-1 domain-containing protein</fullName>
    </recommendedName>
</protein>
<sequence length="464" mass="49955">MLDVYAREYALYRKSHVSLGNLGLHAVLVPIEQACSLAIISRVWPPAFVVLQAAVSLATAVARRPVAAVAQGCVVALLRTSAAKAACVGLGSLALQVMVGHWLVDGNRPSAQRDGLGIWSVVFQIAVAWEAFGSAAWVAACRALTFMHWARAPSILRDLERPRRAFYSLSASNVRATTADGETLGGFVLAPPAATRRPADLRDAKRVVLFFHGNAGTRLGVFARRPSARVELCRALATLFDAFVVAFDYRGFADSTGSPSAEGLALDAVAAKTWCVGNAPRAALLVYGHSLGTAVASRLAAEHSDGIQALVLDAPFPSIATAAVHYPVVRAFVAVCRACGLLDQLVAALPDPFLNSAKHLPPHIPLLILHKVQDNVIPYHLGRIVYEEALAARRSASSNNKTFTRFVLIDEPDNIMRRHHVDTFTSRHWVAALDELFALLVEEDDDDAAHPPERRLSSSRDPLA</sequence>
<feature type="domain" description="AB hydrolase-1" evidence="1">
    <location>
        <begin position="207"/>
        <end position="320"/>
    </location>
</feature>
<dbReference type="SUPFAM" id="SSF53474">
    <property type="entry name" value="alpha/beta-Hydrolases"/>
    <property type="match status" value="1"/>
</dbReference>
<organism evidence="2 3">
    <name type="scientific">Chrysophaeum taylorii</name>
    <dbReference type="NCBI Taxonomy" id="2483200"/>
    <lineage>
        <taxon>Eukaryota</taxon>
        <taxon>Sar</taxon>
        <taxon>Stramenopiles</taxon>
        <taxon>Ochrophyta</taxon>
        <taxon>Pelagophyceae</taxon>
        <taxon>Pelagomonadales</taxon>
        <taxon>Pelagomonadaceae</taxon>
        <taxon>Chrysophaeum</taxon>
    </lineage>
</organism>
<name>A0AAD7UP25_9STRA</name>
<dbReference type="Pfam" id="PF00561">
    <property type="entry name" value="Abhydrolase_1"/>
    <property type="match status" value="1"/>
</dbReference>
<accession>A0AAD7UP25</accession>
<dbReference type="PANTHER" id="PTHR12277:SF81">
    <property type="entry name" value="PROTEIN ABHD13"/>
    <property type="match status" value="1"/>
</dbReference>
<evidence type="ECO:0000313" key="3">
    <source>
        <dbReference type="Proteomes" id="UP001230188"/>
    </source>
</evidence>
<gene>
    <name evidence="2" type="ORF">CTAYLR_006126</name>
</gene>
<evidence type="ECO:0000313" key="2">
    <source>
        <dbReference type="EMBL" id="KAJ8613593.1"/>
    </source>
</evidence>
<reference evidence="2" key="1">
    <citation type="submission" date="2023-01" db="EMBL/GenBank/DDBJ databases">
        <title>Metagenome sequencing of chrysophaentin producing Chrysophaeum taylorii.</title>
        <authorList>
            <person name="Davison J."/>
            <person name="Bewley C."/>
        </authorList>
    </citation>
    <scope>NUCLEOTIDE SEQUENCE</scope>
    <source>
        <strain evidence="2">NIES-1699</strain>
    </source>
</reference>
<dbReference type="InterPro" id="IPR029058">
    <property type="entry name" value="AB_hydrolase_fold"/>
</dbReference>
<keyword evidence="3" id="KW-1185">Reference proteome</keyword>
<proteinExistence type="predicted"/>
<dbReference type="AlphaFoldDB" id="A0AAD7UP25"/>
<evidence type="ECO:0000259" key="1">
    <source>
        <dbReference type="Pfam" id="PF00561"/>
    </source>
</evidence>
<dbReference type="EMBL" id="JAQMWT010000027">
    <property type="protein sequence ID" value="KAJ8613593.1"/>
    <property type="molecule type" value="Genomic_DNA"/>
</dbReference>
<dbReference type="PANTHER" id="PTHR12277">
    <property type="entry name" value="ALPHA/BETA HYDROLASE DOMAIN-CONTAINING PROTEIN"/>
    <property type="match status" value="1"/>
</dbReference>
<dbReference type="Proteomes" id="UP001230188">
    <property type="component" value="Unassembled WGS sequence"/>
</dbReference>
<comment type="caution">
    <text evidence="2">The sequence shown here is derived from an EMBL/GenBank/DDBJ whole genome shotgun (WGS) entry which is preliminary data.</text>
</comment>
<dbReference type="InterPro" id="IPR000073">
    <property type="entry name" value="AB_hydrolase_1"/>
</dbReference>